<sequence length="349" mass="37927">MMTEHDQGAQAGLRVLAPGLLGPVPLLPEQVPATPVLDLLLKRGRSPHAKAQVEPTGLTQRLLQLFGAASSAPYARAADAPSWDRQGVVLQADPVHLRPDRDQLRLFDARHLGISQAEADALVQEVNAHLVDDGLRLVAPVASRWYLELAESPQIETHPLETVIGRHIDGFLPTGPDARRWAALMTELQMLLFQSPVNQARQERGRPAVNALWISGAGHWQPLALEPNRSRCWSRLCTDHALARGLAAAAGLEVLSAAAPVDQPGTLMVADEMSDGMLDADAELWTVAAARLETRLEGAFAALRAGQLAAIELDLCDGRRWQLTRGGLRQFWRRGPSLSQRVASQSVVQ</sequence>
<keyword evidence="2" id="KW-1185">Reference proteome</keyword>
<evidence type="ECO:0000313" key="1">
    <source>
        <dbReference type="EMBL" id="MBK1619082.1"/>
    </source>
</evidence>
<name>A0A9X1B4X6_9GAMM</name>
<dbReference type="Proteomes" id="UP001138768">
    <property type="component" value="Unassembled WGS sequence"/>
</dbReference>
<organism evidence="1 2">
    <name type="scientific">Lamprobacter modestohalophilus</name>
    <dbReference type="NCBI Taxonomy" id="1064514"/>
    <lineage>
        <taxon>Bacteria</taxon>
        <taxon>Pseudomonadati</taxon>
        <taxon>Pseudomonadota</taxon>
        <taxon>Gammaproteobacteria</taxon>
        <taxon>Chromatiales</taxon>
        <taxon>Chromatiaceae</taxon>
        <taxon>Lamprobacter</taxon>
    </lineage>
</organism>
<dbReference type="AlphaFoldDB" id="A0A9X1B4X6"/>
<reference evidence="1 2" key="1">
    <citation type="journal article" date="2020" name="Microorganisms">
        <title>Osmotic Adaptation and Compatible Solute Biosynthesis of Phototrophic Bacteria as Revealed from Genome Analyses.</title>
        <authorList>
            <person name="Imhoff J.F."/>
            <person name="Rahn T."/>
            <person name="Kunzel S."/>
            <person name="Keller A."/>
            <person name="Neulinger S.C."/>
        </authorList>
    </citation>
    <scope>NUCLEOTIDE SEQUENCE [LARGE SCALE GENOMIC DNA]</scope>
    <source>
        <strain evidence="1 2">DSM 25653</strain>
    </source>
</reference>
<proteinExistence type="predicted"/>
<protein>
    <recommendedName>
        <fullName evidence="3">Phosphoglycerate mutase</fullName>
    </recommendedName>
</protein>
<accession>A0A9X1B4X6</accession>
<comment type="caution">
    <text evidence="1">The sequence shown here is derived from an EMBL/GenBank/DDBJ whole genome shotgun (WGS) entry which is preliminary data.</text>
</comment>
<dbReference type="InterPro" id="IPR016631">
    <property type="entry name" value="Regulatory_RpfE"/>
</dbReference>
<dbReference type="EMBL" id="NRRY01000017">
    <property type="protein sequence ID" value="MBK1619082.1"/>
    <property type="molecule type" value="Genomic_DNA"/>
</dbReference>
<evidence type="ECO:0008006" key="3">
    <source>
        <dbReference type="Google" id="ProtNLM"/>
    </source>
</evidence>
<gene>
    <name evidence="1" type="ORF">CKO42_11690</name>
</gene>
<dbReference type="PIRSF" id="PIRSF015283">
    <property type="entry name" value="Regulatory_RpfE"/>
    <property type="match status" value="1"/>
</dbReference>
<dbReference type="GO" id="GO:0004619">
    <property type="term" value="F:phosphoglycerate mutase activity"/>
    <property type="evidence" value="ECO:0007669"/>
    <property type="project" value="InterPro"/>
</dbReference>
<evidence type="ECO:0000313" key="2">
    <source>
        <dbReference type="Proteomes" id="UP001138768"/>
    </source>
</evidence>